<dbReference type="SMART" id="SM00849">
    <property type="entry name" value="Lactamase_B"/>
    <property type="match status" value="1"/>
</dbReference>
<proteinExistence type="predicted"/>
<evidence type="ECO:0000313" key="3">
    <source>
        <dbReference type="Proteomes" id="UP001172142"/>
    </source>
</evidence>
<dbReference type="InterPro" id="IPR036866">
    <property type="entry name" value="RibonucZ/Hydroxyglut_hydro"/>
</dbReference>
<name>A0ABT8NGF2_9BACL</name>
<dbReference type="PANTHER" id="PTHR42951:SF22">
    <property type="entry name" value="METALLO BETA-LACTAMASE SUPERFAMILY LIPOPROTEIN"/>
    <property type="match status" value="1"/>
</dbReference>
<dbReference type="InterPro" id="IPR001279">
    <property type="entry name" value="Metallo-B-lactamas"/>
</dbReference>
<comment type="caution">
    <text evidence="2">The sequence shown here is derived from an EMBL/GenBank/DDBJ whole genome shotgun (WGS) entry which is preliminary data.</text>
</comment>
<reference evidence="2 3" key="1">
    <citation type="submission" date="2023-07" db="EMBL/GenBank/DDBJ databases">
        <title>Novel species in genus Planococcus.</title>
        <authorList>
            <person name="Ning S."/>
        </authorList>
    </citation>
    <scope>NUCLEOTIDE SEQUENCE [LARGE SCALE GENOMIC DNA]</scope>
    <source>
        <strain evidence="2 3">N017</strain>
    </source>
</reference>
<gene>
    <name evidence="2" type="ORF">QWY13_15955</name>
</gene>
<accession>A0ABT8NGF2</accession>
<dbReference type="InterPro" id="IPR050855">
    <property type="entry name" value="NDM-1-like"/>
</dbReference>
<organism evidence="2 3">
    <name type="scientific">Planococcus shenhongbingii</name>
    <dbReference type="NCBI Taxonomy" id="3058398"/>
    <lineage>
        <taxon>Bacteria</taxon>
        <taxon>Bacillati</taxon>
        <taxon>Bacillota</taxon>
        <taxon>Bacilli</taxon>
        <taxon>Bacillales</taxon>
        <taxon>Caryophanaceae</taxon>
        <taxon>Planococcus</taxon>
    </lineage>
</organism>
<dbReference type="Pfam" id="PF00753">
    <property type="entry name" value="Lactamase_B"/>
    <property type="match status" value="1"/>
</dbReference>
<dbReference type="CDD" id="cd07726">
    <property type="entry name" value="ST1585-like_MBL-fold"/>
    <property type="match status" value="1"/>
</dbReference>
<dbReference type="Proteomes" id="UP001172142">
    <property type="component" value="Unassembled WGS sequence"/>
</dbReference>
<dbReference type="EMBL" id="JAUJWU010000005">
    <property type="protein sequence ID" value="MDN7246976.1"/>
    <property type="molecule type" value="Genomic_DNA"/>
</dbReference>
<keyword evidence="3" id="KW-1185">Reference proteome</keyword>
<dbReference type="Gene3D" id="3.60.15.10">
    <property type="entry name" value="Ribonuclease Z/Hydroxyacylglutathione hydrolase-like"/>
    <property type="match status" value="1"/>
</dbReference>
<dbReference type="PANTHER" id="PTHR42951">
    <property type="entry name" value="METALLO-BETA-LACTAMASE DOMAIN-CONTAINING"/>
    <property type="match status" value="1"/>
</dbReference>
<evidence type="ECO:0000313" key="2">
    <source>
        <dbReference type="EMBL" id="MDN7246976.1"/>
    </source>
</evidence>
<protein>
    <submittedName>
        <fullName evidence="2">MBL fold metallo-hydrolase</fullName>
    </submittedName>
</protein>
<evidence type="ECO:0000259" key="1">
    <source>
        <dbReference type="SMART" id="SM00849"/>
    </source>
</evidence>
<feature type="domain" description="Metallo-beta-lactamase" evidence="1">
    <location>
        <begin position="23"/>
        <end position="228"/>
    </location>
</feature>
<dbReference type="SUPFAM" id="SSF56281">
    <property type="entry name" value="Metallo-hydrolase/oxidoreductase"/>
    <property type="match status" value="1"/>
</dbReference>
<dbReference type="InterPro" id="IPR037482">
    <property type="entry name" value="ST1585_MBL-fold"/>
</dbReference>
<sequence length="320" mass="35193">MAMPKQLNGRIHIIDGMDLGLKERTGTYVIDEQELTIIDTSASPSVQHVKKGLKELGFSLDQVKYIIATHVHLDHAGGAGLLLKDCPNAKIVVHPKGARHLADPSRLIAGARLVYGEKFDELFDPIIPVPEDRLLVKTEGGHLQISPACTLEFWDTPGHANHHFGIYDPVSNGMFAGDTAGIRYEQLVEDGIELFLPSTSPNQFDPVAMIRAIDRMQAQNLDAIYYGHFGMTKKPQVALQQVSGWLEVFLEEAKAAVDSGEGTDGIAARLNGLVKEHLRKLNIADNHPVYNIIHLDLEVSSMGMVDFLAKNKSSKNTAHR</sequence>